<dbReference type="InParanoid" id="A0A136IW70"/>
<dbReference type="EMBL" id="KQ964256">
    <property type="protein sequence ID" value="KXJ89133.1"/>
    <property type="molecule type" value="Genomic_DNA"/>
</dbReference>
<gene>
    <name evidence="1" type="ORF">Micbo1qcDRAFT_165906</name>
</gene>
<feature type="non-terminal residue" evidence="1">
    <location>
        <position position="272"/>
    </location>
</feature>
<keyword evidence="2" id="KW-1185">Reference proteome</keyword>
<evidence type="ECO:0000313" key="2">
    <source>
        <dbReference type="Proteomes" id="UP000070501"/>
    </source>
</evidence>
<dbReference type="Proteomes" id="UP000070501">
    <property type="component" value="Unassembled WGS sequence"/>
</dbReference>
<reference evidence="2" key="1">
    <citation type="submission" date="2016-02" db="EMBL/GenBank/DDBJ databases">
        <title>Draft genome sequence of Microdochium bolleyi, a fungal endophyte of beachgrass.</title>
        <authorList>
            <consortium name="DOE Joint Genome Institute"/>
            <person name="David A.S."/>
            <person name="May G."/>
            <person name="Haridas S."/>
            <person name="Lim J."/>
            <person name="Wang M."/>
            <person name="Labutti K."/>
            <person name="Lipzen A."/>
            <person name="Barry K."/>
            <person name="Grigoriev I.V."/>
        </authorList>
    </citation>
    <scope>NUCLEOTIDE SEQUENCE [LARGE SCALE GENOMIC DNA]</scope>
    <source>
        <strain evidence="2">J235TASD1</strain>
    </source>
</reference>
<accession>A0A136IW70</accession>
<proteinExistence type="predicted"/>
<name>A0A136IW70_9PEZI</name>
<sequence length="272" mass="29604">MPDSWNFSHLEEACPHASSQHWQTISQLPIPSQAVSSSSHFFQASTMSRSAFAAPSRSSLYPSLSNLLIARAYQSSSTFSIIGTTLSTHACLSSRSACVFRLPPTRICERDGKQPESSAMRTRCRPALLRPCGYGTVAATRSSVMPWFSSSTPRKRSCQARRAGVLGAMDMSVSTSASRMATIPSDDEVVVSVLCDFFAIACMWFTAPGLASGGRWLMTWWHETTSKRNFGESLVWLSLFLVWPSLPSRISAGSFETASASPATSPCVKTTF</sequence>
<dbReference type="AlphaFoldDB" id="A0A136IW70"/>
<organism evidence="1 2">
    <name type="scientific">Microdochium bolleyi</name>
    <dbReference type="NCBI Taxonomy" id="196109"/>
    <lineage>
        <taxon>Eukaryota</taxon>
        <taxon>Fungi</taxon>
        <taxon>Dikarya</taxon>
        <taxon>Ascomycota</taxon>
        <taxon>Pezizomycotina</taxon>
        <taxon>Sordariomycetes</taxon>
        <taxon>Xylariomycetidae</taxon>
        <taxon>Xylariales</taxon>
        <taxon>Microdochiaceae</taxon>
        <taxon>Microdochium</taxon>
    </lineage>
</organism>
<protein>
    <submittedName>
        <fullName evidence="1">Uncharacterized protein</fullName>
    </submittedName>
</protein>
<evidence type="ECO:0000313" key="1">
    <source>
        <dbReference type="EMBL" id="KXJ89133.1"/>
    </source>
</evidence>